<accession>A0ABR9BI54</accession>
<dbReference type="EMBL" id="JACYTP010000001">
    <property type="protein sequence ID" value="MBD8511385.1"/>
    <property type="molecule type" value="Genomic_DNA"/>
</dbReference>
<gene>
    <name evidence="1" type="ORF">IFO68_01550</name>
</gene>
<comment type="caution">
    <text evidence="1">The sequence shown here is derived from an EMBL/GenBank/DDBJ whole genome shotgun (WGS) entry which is preliminary data.</text>
</comment>
<evidence type="ECO:0000313" key="1">
    <source>
        <dbReference type="EMBL" id="MBD8511385.1"/>
    </source>
</evidence>
<organism evidence="1 2">
    <name type="scientific">Photobacterium arenosum</name>
    <dbReference type="NCBI Taxonomy" id="2774143"/>
    <lineage>
        <taxon>Bacteria</taxon>
        <taxon>Pseudomonadati</taxon>
        <taxon>Pseudomonadota</taxon>
        <taxon>Gammaproteobacteria</taxon>
        <taxon>Vibrionales</taxon>
        <taxon>Vibrionaceae</taxon>
        <taxon>Photobacterium</taxon>
    </lineage>
</organism>
<name>A0ABR9BI54_9GAMM</name>
<reference evidence="1 2" key="1">
    <citation type="submission" date="2020-09" db="EMBL/GenBank/DDBJ databases">
        <title>Photobacterium sp. CAU 1568 isolated from sand of Sido Beach.</title>
        <authorList>
            <person name="Kim W."/>
        </authorList>
    </citation>
    <scope>NUCLEOTIDE SEQUENCE [LARGE SCALE GENOMIC DNA]</scope>
    <source>
        <strain evidence="1 2">CAU 1568</strain>
    </source>
</reference>
<keyword evidence="2" id="KW-1185">Reference proteome</keyword>
<evidence type="ECO:0008006" key="3">
    <source>
        <dbReference type="Google" id="ProtNLM"/>
    </source>
</evidence>
<proteinExistence type="predicted"/>
<protein>
    <recommendedName>
        <fullName evidence="3">Neuromedin U</fullName>
    </recommendedName>
</protein>
<sequence length="247" mass="26812">MHAAGGLAADNSAAQANNPLANMTALNFQNYYIGEVTESDEYANQFWVRFAKPVSVGETNWIMRASLPVNTYPTSPTGGHETGIGDFNIFAAYLIDTGNPAVSFGVGPQLTAPTATEDELGSEKWSAGLANVLFNASSPVFQYGYLLTWQESFAGEDARQDVNVAAFQPFAFYQLGGGTYLRAAPIWVYNFENDSYSVPLGIGAGQVIKKGKTVYNLFVEPQFSVADDGPGYPDWQVFLGFNMQFLN</sequence>
<evidence type="ECO:0000313" key="2">
    <source>
        <dbReference type="Proteomes" id="UP000649768"/>
    </source>
</evidence>
<dbReference type="Proteomes" id="UP000649768">
    <property type="component" value="Unassembled WGS sequence"/>
</dbReference>